<keyword evidence="1" id="KW-0472">Membrane</keyword>
<feature type="transmembrane region" description="Helical" evidence="1">
    <location>
        <begin position="253"/>
        <end position="270"/>
    </location>
</feature>
<evidence type="ECO:0000313" key="4">
    <source>
        <dbReference type="Proteomes" id="UP000008461"/>
    </source>
</evidence>
<protein>
    <recommendedName>
        <fullName evidence="2">VIT domain-containing protein</fullName>
    </recommendedName>
</protein>
<dbReference type="Proteomes" id="UP000008461">
    <property type="component" value="Chromosome"/>
</dbReference>
<dbReference type="KEGG" id="hhy:Halhy_5890"/>
<dbReference type="EMBL" id="CP002691">
    <property type="protein sequence ID" value="AEE53713.1"/>
    <property type="molecule type" value="Genomic_DNA"/>
</dbReference>
<accession>F4KZ59</accession>
<sequence>MQNWRNPWWIALSSVFPIGALLALAGQIFYIIEPLLSPVQKNTWYALGGGLGMLCLGQLAYFLYLRWHHKNSSLGYTLLISMLYGAWLYSYVASAENLMPIDTPTWMVPNDAFLYPFGLIMPTLAFSLYSLIGYWTNFEKNPNPWTNLAGAVSIPVAIYLAVNLIFINRDFYFFRYFEHLGVVVLVGFTILFLFLLGRSAFILAHRNSLSWDRWQILIKGLLGIVFPIWGLMLNNGDINRHIDNIFGDFSGPWFYGLAIVNGVLFCLPNYPQPWYRLALFIARSLCFPFILYFGLVFLPFLPMALPAILFLGAGFLMLTPVVLIILQASTWFDDFTYLRPIFTFPRVLGMGMASWLVLPAFLYFNCLQDRNALHQALDYVYAPNLSTTQKIQISNKRLSRVFTTIRLNKKRGSWEPGSTTMPYLSHFYNSIVLDNLTISDRKLDKLEAIFLGEALEYFPEAIQRHSVPKITSAIVDSKWNEIDQSWLSTVALEIENPSETLSEYRSIFELPDGALIQNYYLYIGKEKVNGELAEKKTATWIYEQIVNNSRRDPGLLTYLDARTLSLRVYPFLAKEVRKTGFTVIHKEAFHLHLDREHELILGDIAKNSTMTSPIILDQGKLAYIPAAVEEKLPVVNLPPHYHFIVDCSAQSAKKINALIAKIELLIRSRKYALETLHFHLTNHRVVTLSDNTNWQAAIRKHAKQGGFFAERAFEQILYQYATKPLQHYPVMVLVGGESLPIMPGFAPHLAHTVYNGMRYYNLGDNFLGTTGFLDRFERIEISQDPIQARAYPNAQKPIAYLSSSSLIHLPGYQPSTDLKKGSWESAALLQAEWQYQQMHPELGDKAWLSLIKKSFKTGLLTPETAYLVLENEAQRRMLRVKQQQALQGKKALDVGEDPVKMSEPGFWLLLVLLLLAIGFQKNAFQLVKKL</sequence>
<dbReference type="AlphaFoldDB" id="F4KZ59"/>
<dbReference type="HOGENOM" id="CLU_015671_0_0_10"/>
<feature type="transmembrane region" description="Helical" evidence="1">
    <location>
        <begin position="307"/>
        <end position="326"/>
    </location>
</feature>
<dbReference type="NCBIfam" id="TIGR04286">
    <property type="entry name" value="MSEP-CTERM"/>
    <property type="match status" value="1"/>
</dbReference>
<dbReference type="InterPro" id="IPR013694">
    <property type="entry name" value="VIT"/>
</dbReference>
<feature type="domain" description="VIT" evidence="2">
    <location>
        <begin position="456"/>
        <end position="585"/>
    </location>
</feature>
<dbReference type="STRING" id="760192.Halhy_5890"/>
<evidence type="ECO:0000256" key="1">
    <source>
        <dbReference type="SAM" id="Phobius"/>
    </source>
</evidence>
<feature type="transmembrane region" description="Helical" evidence="1">
    <location>
        <begin position="216"/>
        <end position="233"/>
    </location>
</feature>
<dbReference type="InterPro" id="IPR027550">
    <property type="entry name" value="MSEP-CTERM"/>
</dbReference>
<feature type="transmembrane region" description="Helical" evidence="1">
    <location>
        <begin position="148"/>
        <end position="167"/>
    </location>
</feature>
<reference evidence="3 4" key="1">
    <citation type="journal article" date="2011" name="Stand. Genomic Sci.">
        <title>Complete genome sequence of Haliscomenobacter hydrossis type strain (O).</title>
        <authorList>
            <consortium name="US DOE Joint Genome Institute (JGI-PGF)"/>
            <person name="Daligault H."/>
            <person name="Lapidus A."/>
            <person name="Zeytun A."/>
            <person name="Nolan M."/>
            <person name="Lucas S."/>
            <person name="Del Rio T.G."/>
            <person name="Tice H."/>
            <person name="Cheng J.F."/>
            <person name="Tapia R."/>
            <person name="Han C."/>
            <person name="Goodwin L."/>
            <person name="Pitluck S."/>
            <person name="Liolios K."/>
            <person name="Pagani I."/>
            <person name="Ivanova N."/>
            <person name="Huntemann M."/>
            <person name="Mavromatis K."/>
            <person name="Mikhailova N."/>
            <person name="Pati A."/>
            <person name="Chen A."/>
            <person name="Palaniappan K."/>
            <person name="Land M."/>
            <person name="Hauser L."/>
            <person name="Brambilla E.M."/>
            <person name="Rohde M."/>
            <person name="Verbarg S."/>
            <person name="Goker M."/>
            <person name="Bristow J."/>
            <person name="Eisen J.A."/>
            <person name="Markowitz V."/>
            <person name="Hugenholtz P."/>
            <person name="Kyrpides N.C."/>
            <person name="Klenk H.P."/>
            <person name="Woyke T."/>
        </authorList>
    </citation>
    <scope>NUCLEOTIDE SEQUENCE [LARGE SCALE GENOMIC DNA]</scope>
    <source>
        <strain evidence="4">ATCC 27775 / DSM 1100 / LMG 10767 / O</strain>
    </source>
</reference>
<feature type="transmembrane region" description="Helical" evidence="1">
    <location>
        <begin position="347"/>
        <end position="364"/>
    </location>
</feature>
<dbReference type="Pfam" id="PF08487">
    <property type="entry name" value="VIT"/>
    <property type="match status" value="1"/>
</dbReference>
<dbReference type="eggNOG" id="COG2304">
    <property type="taxonomic scope" value="Bacteria"/>
</dbReference>
<feature type="transmembrane region" description="Helical" evidence="1">
    <location>
        <begin position="113"/>
        <end position="136"/>
    </location>
</feature>
<keyword evidence="1" id="KW-1133">Transmembrane helix</keyword>
<dbReference type="RefSeq" id="WP_013768241.1">
    <property type="nucleotide sequence ID" value="NC_015510.1"/>
</dbReference>
<feature type="transmembrane region" description="Helical" evidence="1">
    <location>
        <begin position="277"/>
        <end position="301"/>
    </location>
</feature>
<feature type="transmembrane region" description="Helical" evidence="1">
    <location>
        <begin position="7"/>
        <end position="32"/>
    </location>
</feature>
<feature type="transmembrane region" description="Helical" evidence="1">
    <location>
        <begin position="76"/>
        <end position="93"/>
    </location>
</feature>
<organism evidence="3 4">
    <name type="scientific">Haliscomenobacter hydrossis (strain ATCC 27775 / DSM 1100 / LMG 10767 / O)</name>
    <dbReference type="NCBI Taxonomy" id="760192"/>
    <lineage>
        <taxon>Bacteria</taxon>
        <taxon>Pseudomonadati</taxon>
        <taxon>Bacteroidota</taxon>
        <taxon>Saprospiria</taxon>
        <taxon>Saprospirales</taxon>
        <taxon>Haliscomenobacteraceae</taxon>
        <taxon>Haliscomenobacter</taxon>
    </lineage>
</organism>
<keyword evidence="4" id="KW-1185">Reference proteome</keyword>
<reference key="2">
    <citation type="submission" date="2011-04" db="EMBL/GenBank/DDBJ databases">
        <title>Complete sequence of chromosome of Haliscomenobacter hydrossis DSM 1100.</title>
        <authorList>
            <consortium name="US DOE Joint Genome Institute (JGI-PGF)"/>
            <person name="Lucas S."/>
            <person name="Han J."/>
            <person name="Lapidus A."/>
            <person name="Bruce D."/>
            <person name="Goodwin L."/>
            <person name="Pitluck S."/>
            <person name="Peters L."/>
            <person name="Kyrpides N."/>
            <person name="Mavromatis K."/>
            <person name="Ivanova N."/>
            <person name="Ovchinnikova G."/>
            <person name="Pagani I."/>
            <person name="Daligault H."/>
            <person name="Detter J.C."/>
            <person name="Han C."/>
            <person name="Land M."/>
            <person name="Hauser L."/>
            <person name="Markowitz V."/>
            <person name="Cheng J.-F."/>
            <person name="Hugenholtz P."/>
            <person name="Woyke T."/>
            <person name="Wu D."/>
            <person name="Verbarg S."/>
            <person name="Frueling A."/>
            <person name="Brambilla E."/>
            <person name="Klenk H.-P."/>
            <person name="Eisen J.A."/>
        </authorList>
    </citation>
    <scope>NUCLEOTIDE SEQUENCE</scope>
    <source>
        <strain>DSM 1100</strain>
    </source>
</reference>
<name>F4KZ59_HALH1</name>
<evidence type="ECO:0000259" key="2">
    <source>
        <dbReference type="PROSITE" id="PS51468"/>
    </source>
</evidence>
<gene>
    <name evidence="3" type="ordered locus">Halhy_5890</name>
</gene>
<feature type="transmembrane region" description="Helical" evidence="1">
    <location>
        <begin position="179"/>
        <end position="204"/>
    </location>
</feature>
<keyword evidence="1" id="KW-0812">Transmembrane</keyword>
<feature type="transmembrane region" description="Helical" evidence="1">
    <location>
        <begin position="44"/>
        <end position="64"/>
    </location>
</feature>
<dbReference type="OrthoDB" id="1801976at2"/>
<dbReference type="PROSITE" id="PS51468">
    <property type="entry name" value="VIT"/>
    <property type="match status" value="1"/>
</dbReference>
<proteinExistence type="predicted"/>
<evidence type="ECO:0000313" key="3">
    <source>
        <dbReference type="EMBL" id="AEE53713.1"/>
    </source>
</evidence>